<evidence type="ECO:0000313" key="1">
    <source>
        <dbReference type="EMBL" id="CAH0395514.1"/>
    </source>
</evidence>
<gene>
    <name evidence="1" type="ORF">BEMITA_LOCUS13694</name>
</gene>
<keyword evidence="2" id="KW-1185">Reference proteome</keyword>
<evidence type="ECO:0000313" key="2">
    <source>
        <dbReference type="Proteomes" id="UP001152759"/>
    </source>
</evidence>
<dbReference type="PANTHER" id="PTHR31424">
    <property type="entry name" value="PROTEIN CBG23806"/>
    <property type="match status" value="1"/>
</dbReference>
<dbReference type="EMBL" id="OU963870">
    <property type="protein sequence ID" value="CAH0395514.1"/>
    <property type="molecule type" value="Genomic_DNA"/>
</dbReference>
<dbReference type="AlphaFoldDB" id="A0A9P0AN88"/>
<organism evidence="1 2">
    <name type="scientific">Bemisia tabaci</name>
    <name type="common">Sweetpotato whitefly</name>
    <name type="synonym">Aleurodes tabaci</name>
    <dbReference type="NCBI Taxonomy" id="7038"/>
    <lineage>
        <taxon>Eukaryota</taxon>
        <taxon>Metazoa</taxon>
        <taxon>Ecdysozoa</taxon>
        <taxon>Arthropoda</taxon>
        <taxon>Hexapoda</taxon>
        <taxon>Insecta</taxon>
        <taxon>Pterygota</taxon>
        <taxon>Neoptera</taxon>
        <taxon>Paraneoptera</taxon>
        <taxon>Hemiptera</taxon>
        <taxon>Sternorrhyncha</taxon>
        <taxon>Aleyrodoidea</taxon>
        <taxon>Aleyrodidae</taxon>
        <taxon>Aleyrodinae</taxon>
        <taxon>Bemisia</taxon>
    </lineage>
</organism>
<name>A0A9P0AN88_BEMTA</name>
<reference evidence="1" key="1">
    <citation type="submission" date="2021-12" db="EMBL/GenBank/DDBJ databases">
        <authorList>
            <person name="King R."/>
        </authorList>
    </citation>
    <scope>NUCLEOTIDE SEQUENCE</scope>
</reference>
<dbReference type="PANTHER" id="PTHR31424:SF3">
    <property type="entry name" value="RING-TYPE DOMAIN-CONTAINING PROTEIN"/>
    <property type="match status" value="1"/>
</dbReference>
<proteinExistence type="predicted"/>
<protein>
    <submittedName>
        <fullName evidence="1">Uncharacterized protein</fullName>
    </submittedName>
</protein>
<dbReference type="Proteomes" id="UP001152759">
    <property type="component" value="Chromosome 9"/>
</dbReference>
<accession>A0A9P0AN88</accession>
<sequence>MGLNRKRNHVENRHAVCLLCLCRKSPLHKLSESLRAKIQVLVPKYDFDNECLPCVVCAKCKANVNRGKAIINIPDFSKFVLKKETRAVAERSDGYPCLCYLCNLARMPANINFSQENEQVMPSCAKPFQMCTAPRKEVESGRVIKKAGIGKRCNKCMNLLKKGRNHKCNTVALVNNIVTLVKDSCSLKCEEHVGAALLKGIVQEKKSEGHDVKPKSSGVLSLSQLRGRPLKVMVGVNEKLNKPLFTLGDFQKIKTSFNLSSKTTLGIAKIIRMATKNRSVIEPYLEKNLQHATHEIDNFFNAEQVEFVNIKGTSETKAVETLIFCNDLGGFLNFVKEKRQVENVHYKFGIDGGQGFLKICVSVLLPCELVINSSEEGKRTRGKYNEGIVTKNFSPSGVKKIFILGICPHTQENFMNIHTLWTKLSINNFLGTVATDLKLANILVGIMTHSSAHPCTWCDAKKSELHKQGIYRTVGSTMNNYNEWIKSGENKQKAQNFKNCIYPTVFNMDEDMLFLDLIPPPELHLLLGVVNTLYNHMHKEFEYDAQKWAKLCNVQRLMRHGSPAFNGNACQLLLNKIDFLRRDSLQCLKYVDAFQTFKSVVDSCFSLELKENYQECIQKFLDAYLSLDIPVTPKVHAVFYHVPDFCRKYEHGLGYYAEQAIEATHHDFNETWLKFKVAETNENYGPALLRAVCAYNASHL</sequence>